<organism evidence="17 18">
    <name type="scientific">Ameiurus melas</name>
    <name type="common">Black bullhead</name>
    <name type="synonym">Silurus melas</name>
    <dbReference type="NCBI Taxonomy" id="219545"/>
    <lineage>
        <taxon>Eukaryota</taxon>
        <taxon>Metazoa</taxon>
        <taxon>Chordata</taxon>
        <taxon>Craniata</taxon>
        <taxon>Vertebrata</taxon>
        <taxon>Euteleostomi</taxon>
        <taxon>Actinopterygii</taxon>
        <taxon>Neopterygii</taxon>
        <taxon>Teleostei</taxon>
        <taxon>Ostariophysi</taxon>
        <taxon>Siluriformes</taxon>
        <taxon>Ictaluridae</taxon>
        <taxon>Ameiurus</taxon>
    </lineage>
</organism>
<feature type="compositionally biased region" description="Basic and acidic residues" evidence="13">
    <location>
        <begin position="1071"/>
        <end position="1080"/>
    </location>
</feature>
<evidence type="ECO:0000259" key="15">
    <source>
        <dbReference type="PROSITE" id="PS50835"/>
    </source>
</evidence>
<dbReference type="InterPro" id="IPR000719">
    <property type="entry name" value="Prot_kinase_dom"/>
</dbReference>
<evidence type="ECO:0000256" key="5">
    <source>
        <dbReference type="ARBA" id="ARBA00022679"/>
    </source>
</evidence>
<accession>A0A7J5ZSE2</accession>
<dbReference type="SMART" id="SM00408">
    <property type="entry name" value="IGc2"/>
    <property type="match status" value="1"/>
</dbReference>
<dbReference type="InterPro" id="IPR013783">
    <property type="entry name" value="Ig-like_fold"/>
</dbReference>
<feature type="binding site" evidence="12">
    <location>
        <position position="271"/>
    </location>
    <ligand>
        <name>ATP</name>
        <dbReference type="ChEBI" id="CHEBI:30616"/>
    </ligand>
</feature>
<keyword evidence="3" id="KW-0963">Cytoplasm</keyword>
<keyword evidence="8" id="KW-0418">Kinase</keyword>
<keyword evidence="5" id="KW-0808">Transferase</keyword>
<dbReference type="GO" id="GO:0005737">
    <property type="term" value="C:cytoplasm"/>
    <property type="evidence" value="ECO:0007669"/>
    <property type="project" value="UniProtKB-SubCell"/>
</dbReference>
<dbReference type="InterPro" id="IPR003598">
    <property type="entry name" value="Ig_sub2"/>
</dbReference>
<comment type="subcellular location">
    <subcellularLocation>
        <location evidence="1">Cytoplasm</location>
    </subcellularLocation>
</comment>
<evidence type="ECO:0000313" key="17">
    <source>
        <dbReference type="EMBL" id="KAF4072669.1"/>
    </source>
</evidence>
<proteinExistence type="inferred from homology"/>
<evidence type="ECO:0000256" key="7">
    <source>
        <dbReference type="ARBA" id="ARBA00022741"/>
    </source>
</evidence>
<dbReference type="Gene3D" id="1.10.510.10">
    <property type="entry name" value="Transferase(Phosphotransferase) domain 1"/>
    <property type="match status" value="2"/>
</dbReference>
<dbReference type="Gene3D" id="2.60.40.10">
    <property type="entry name" value="Immunoglobulins"/>
    <property type="match status" value="2"/>
</dbReference>
<keyword evidence="11" id="KW-0393">Immunoglobulin domain</keyword>
<feature type="compositionally biased region" description="Polar residues" evidence="13">
    <location>
        <begin position="950"/>
        <end position="973"/>
    </location>
</feature>
<feature type="region of interest" description="Disordered" evidence="13">
    <location>
        <begin position="878"/>
        <end position="1050"/>
    </location>
</feature>
<feature type="compositionally biased region" description="Low complexity" evidence="13">
    <location>
        <begin position="43"/>
        <end position="52"/>
    </location>
</feature>
<evidence type="ECO:0000256" key="1">
    <source>
        <dbReference type="ARBA" id="ARBA00004496"/>
    </source>
</evidence>
<dbReference type="PROSITE" id="PS00109">
    <property type="entry name" value="PROTEIN_KINASE_TYR"/>
    <property type="match status" value="1"/>
</dbReference>
<feature type="compositionally biased region" description="Acidic residues" evidence="13">
    <location>
        <begin position="847"/>
        <end position="857"/>
    </location>
</feature>
<dbReference type="CDD" id="cd00063">
    <property type="entry name" value="FN3"/>
    <property type="match status" value="1"/>
</dbReference>
<keyword evidence="9 12" id="KW-0067">ATP-binding</keyword>
<feature type="compositionally biased region" description="Acidic residues" evidence="13">
    <location>
        <begin position="805"/>
        <end position="814"/>
    </location>
</feature>
<dbReference type="InterPro" id="IPR036179">
    <property type="entry name" value="Ig-like_dom_sf"/>
</dbReference>
<evidence type="ECO:0000256" key="6">
    <source>
        <dbReference type="ARBA" id="ARBA00022737"/>
    </source>
</evidence>
<dbReference type="Gene3D" id="3.30.200.20">
    <property type="entry name" value="Phosphorylase Kinase, domain 1"/>
    <property type="match status" value="2"/>
</dbReference>
<feature type="compositionally biased region" description="Low complexity" evidence="13">
    <location>
        <begin position="554"/>
        <end position="565"/>
    </location>
</feature>
<evidence type="ECO:0000259" key="14">
    <source>
        <dbReference type="PROSITE" id="PS50011"/>
    </source>
</evidence>
<dbReference type="InterPro" id="IPR017441">
    <property type="entry name" value="Protein_kinase_ATP_BS"/>
</dbReference>
<dbReference type="InterPro" id="IPR008271">
    <property type="entry name" value="Ser/Thr_kinase_AS"/>
</dbReference>
<dbReference type="FunFam" id="2.60.40.10:FF:000425">
    <property type="entry name" value="Myosin light chain kinase"/>
    <property type="match status" value="1"/>
</dbReference>
<dbReference type="SUPFAM" id="SSF48726">
    <property type="entry name" value="Immunoglobulin"/>
    <property type="match status" value="1"/>
</dbReference>
<dbReference type="EMBL" id="JAAGNN010000025">
    <property type="protein sequence ID" value="KAF4072669.1"/>
    <property type="molecule type" value="Genomic_DNA"/>
</dbReference>
<feature type="domain" description="Ig-like" evidence="15">
    <location>
        <begin position="115"/>
        <end position="204"/>
    </location>
</feature>
<evidence type="ECO:0000256" key="13">
    <source>
        <dbReference type="SAM" id="MobiDB-lite"/>
    </source>
</evidence>
<name>A0A7J5ZSE2_AMEME</name>
<feature type="region of interest" description="Disordered" evidence="13">
    <location>
        <begin position="544"/>
        <end position="566"/>
    </location>
</feature>
<feature type="region of interest" description="Disordered" evidence="13">
    <location>
        <begin position="751"/>
        <end position="817"/>
    </location>
</feature>
<dbReference type="PANTHER" id="PTHR24342">
    <property type="entry name" value="SERINE/THREONINE-PROTEIN KINASE 17"/>
    <property type="match status" value="1"/>
</dbReference>
<dbReference type="SUPFAM" id="SSF56112">
    <property type="entry name" value="Protein kinase-like (PK-like)"/>
    <property type="match status" value="2"/>
</dbReference>
<feature type="compositionally biased region" description="Basic and acidic residues" evidence="13">
    <location>
        <begin position="785"/>
        <end position="804"/>
    </location>
</feature>
<dbReference type="SMART" id="SM00220">
    <property type="entry name" value="S_TKc"/>
    <property type="match status" value="2"/>
</dbReference>
<dbReference type="GO" id="GO:0005634">
    <property type="term" value="C:nucleus"/>
    <property type="evidence" value="ECO:0007669"/>
    <property type="project" value="TreeGrafter"/>
</dbReference>
<dbReference type="PROSITE" id="PS50011">
    <property type="entry name" value="PROTEIN_KINASE_DOM"/>
    <property type="match status" value="2"/>
</dbReference>
<dbReference type="GO" id="GO:0043065">
    <property type="term" value="P:positive regulation of apoptotic process"/>
    <property type="evidence" value="ECO:0007669"/>
    <property type="project" value="TreeGrafter"/>
</dbReference>
<dbReference type="PROSITE" id="PS00108">
    <property type="entry name" value="PROTEIN_KINASE_ST"/>
    <property type="match status" value="1"/>
</dbReference>
<comment type="caution">
    <text evidence="17">The sequence shown here is derived from an EMBL/GenBank/DDBJ whole genome shotgun (WGS) entry which is preliminary data.</text>
</comment>
<dbReference type="InterPro" id="IPR007110">
    <property type="entry name" value="Ig-like_dom"/>
</dbReference>
<feature type="compositionally biased region" description="Polar residues" evidence="13">
    <location>
        <begin position="886"/>
        <end position="900"/>
    </location>
</feature>
<evidence type="ECO:0000256" key="3">
    <source>
        <dbReference type="ARBA" id="ARBA00022490"/>
    </source>
</evidence>
<dbReference type="InterPro" id="IPR003599">
    <property type="entry name" value="Ig_sub"/>
</dbReference>
<dbReference type="GO" id="GO:0035556">
    <property type="term" value="P:intracellular signal transduction"/>
    <property type="evidence" value="ECO:0007669"/>
    <property type="project" value="TreeGrafter"/>
</dbReference>
<evidence type="ECO:0000256" key="9">
    <source>
        <dbReference type="ARBA" id="ARBA00022840"/>
    </source>
</evidence>
<dbReference type="Pfam" id="PF07679">
    <property type="entry name" value="I-set"/>
    <property type="match status" value="1"/>
</dbReference>
<feature type="compositionally biased region" description="Polar residues" evidence="13">
    <location>
        <begin position="774"/>
        <end position="784"/>
    </location>
</feature>
<dbReference type="PROSITE" id="PS50835">
    <property type="entry name" value="IG_LIKE"/>
    <property type="match status" value="1"/>
</dbReference>
<evidence type="ECO:0000259" key="16">
    <source>
        <dbReference type="PROSITE" id="PS50853"/>
    </source>
</evidence>
<protein>
    <submittedName>
        <fullName evidence="17">Uncharacterized protein</fullName>
    </submittedName>
</protein>
<dbReference type="InterPro" id="IPR013098">
    <property type="entry name" value="Ig_I-set"/>
</dbReference>
<comment type="similarity">
    <text evidence="2">Belongs to the protein kinase superfamily. CAMK Ser/Thr protein kinase family.</text>
</comment>
<feature type="compositionally biased region" description="Polar residues" evidence="13">
    <location>
        <begin position="19"/>
        <end position="36"/>
    </location>
</feature>
<dbReference type="PANTHER" id="PTHR24342:SF14">
    <property type="entry name" value="DEATH-ASSOCIATED PROTEIN KINASE DAPK-1"/>
    <property type="match status" value="1"/>
</dbReference>
<evidence type="ECO:0000256" key="11">
    <source>
        <dbReference type="ARBA" id="ARBA00023319"/>
    </source>
</evidence>
<dbReference type="SUPFAM" id="SSF49265">
    <property type="entry name" value="Fibronectin type III"/>
    <property type="match status" value="1"/>
</dbReference>
<feature type="region of interest" description="Disordered" evidence="13">
    <location>
        <begin position="842"/>
        <end position="861"/>
    </location>
</feature>
<sequence length="1556" mass="174202">MRWAVLSAKRSCTPHHTLRQTAPKTNHKSPQLQSQSRRLKIQSEPSSSDSEGWSSALLKNLFQMFFQSGPSNQSALSTSEAQATQDVDEEQLDIPEEEHEETRVLRAEDDRCTDPPVVQVDMEDLCVRPGRPATFSVVITGQPIPEIRWFKDGVELVSGEHTEVKQSGARVSLTVLSVHISDCGTYSCTARNSSGHASCHAHLTMDTGLEEFEEEEEEEEEDRSLLVGRRRKLHAVYDVHEEIGRGTFGVVKRVAHRVSSEVFAAKFIPLKSSTRTRAFQERDLLSRLAHCRVACLLDFFSTRRTLVLITELCSSQGLLENLLLKGSVSERKVRVYVQQILEGVGYIHSMNILHLDIKTDNILMVPPDGEDLKICDFGFCQEIDPSRHQYSVFGTPEFVAPEIVHQEPVTTATDIWSVGVVAYLCLTGHCPFFGENDRATLLKVAEGLVYWDMPEITSLSERAQDFLHRVLQPDSELRPSASECLNYEWFQGLYEEEEFDTIDTKSLRSFISRRKWQRSLTCLGSVLTLRPIPELLDAPPCEVSVTTPRDPRNTSSTSVTTGSSSEYDEADAWGFFQKASQEEDEDREEDSMEYYPYARLPKCSSALKRDEEDVIMGQERARRGALMIPISVQSREMSSPSPELVIRERKEICSSLNLSRDDKVPSGTPIPRGSLIKSTFYKSDEQLSPISARHMMLRDKLQARKQDRVHRTLRSSLTGRLNEPLIEYVEDSPDVESGLRHRRGSTLLMKSGSLDRGVSPVYPNSHTQRRSRSLDVSTRISTASTEHRTLRDNEKDLEFDRNNEFTDEEEDEASEIPVNRILQIPSQSHKTAMEELPVIMGSHVDDSQSDPGEEEEQAAMGGEENLAGSQLSLAESYELEHDSDASGRTSTYIGQSSSHLPISRRHHRAYDESEEHLVAPSSGKTSELSLSQDSEDEDMERVLRNLRQAPLQQHTLSTTKSKNNVALRRSSSAVPMRPASATPVSREVLQRHSSAPALELKPPSGKSGKSGLMKIFRRKSWTPEPSSSRTQGSEKKGEDGSSAQQKTPLLTLRKKMRASASSISKLFNKQSSKEGKEEKWGPIVMNPVPPEKTTVTSDFFPSAPFSEILQKRPKLFSFKVPTFKKIKGIPARPFKPDVIQLASGGALVFWKPVRCSDPVAYCIQYSLNGDEWKILSENVADSCYIANALPRGPGYVFRVACINKTGSGPFSDPSPPAFMTMPHEDSHVPLILTESTGSKITVAGGLVSERSFSFLSEINRGRFSVVTRCEDSRSSQPLAAKLTPYGPEQRQLVLGEYQVLRRLCHQNVVQLHAAILTPSCLALIEELCSGRELLHNLAERDVYSELHVCELLRQLLTGVDYLHGRRIVHLDLRSDNVLVTERNVVKIVDLGSAQPFTPGHALNVEHIKEMTESKVYIVLPKAPEILQGHGVGPATDIWALGVLAFIMLSADSPFHSDLHWERDRNVRKGKIQFGRCYPGLSEGAINFLRSTLNSKAWGRPSAAECLQNPWLRGERGEPSKHAASTFCFSTDKLQAFLKEREAKRDRARTRVAQPLG</sequence>
<keyword evidence="10" id="KW-1015">Disulfide bond</keyword>
<dbReference type="GO" id="GO:0005524">
    <property type="term" value="F:ATP binding"/>
    <property type="evidence" value="ECO:0007669"/>
    <property type="project" value="UniProtKB-UniRule"/>
</dbReference>
<evidence type="ECO:0000256" key="12">
    <source>
        <dbReference type="PROSITE-ProRule" id="PRU10141"/>
    </source>
</evidence>
<evidence type="ECO:0000256" key="4">
    <source>
        <dbReference type="ARBA" id="ARBA00022527"/>
    </source>
</evidence>
<dbReference type="InterPro" id="IPR036116">
    <property type="entry name" value="FN3_sf"/>
</dbReference>
<dbReference type="InterPro" id="IPR011009">
    <property type="entry name" value="Kinase-like_dom_sf"/>
</dbReference>
<evidence type="ECO:0000256" key="2">
    <source>
        <dbReference type="ARBA" id="ARBA00006692"/>
    </source>
</evidence>
<evidence type="ECO:0000256" key="10">
    <source>
        <dbReference type="ARBA" id="ARBA00023157"/>
    </source>
</evidence>
<dbReference type="InterPro" id="IPR008266">
    <property type="entry name" value="Tyr_kinase_AS"/>
</dbReference>
<keyword evidence="4" id="KW-0723">Serine/threonine-protein kinase</keyword>
<gene>
    <name evidence="17" type="ORF">AMELA_G00265640</name>
</gene>
<dbReference type="Pfam" id="PF00069">
    <property type="entry name" value="Pkinase"/>
    <property type="match status" value="2"/>
</dbReference>
<dbReference type="PROSITE" id="PS00107">
    <property type="entry name" value="PROTEIN_KINASE_ATP"/>
    <property type="match status" value="1"/>
</dbReference>
<keyword evidence="7 12" id="KW-0547">Nucleotide-binding</keyword>
<dbReference type="Proteomes" id="UP000593565">
    <property type="component" value="Unassembled WGS sequence"/>
</dbReference>
<feature type="region of interest" description="Disordered" evidence="13">
    <location>
        <begin position="18"/>
        <end position="52"/>
    </location>
</feature>
<evidence type="ECO:0000256" key="8">
    <source>
        <dbReference type="ARBA" id="ARBA00022777"/>
    </source>
</evidence>
<evidence type="ECO:0000313" key="18">
    <source>
        <dbReference type="Proteomes" id="UP000593565"/>
    </source>
</evidence>
<keyword evidence="6" id="KW-0677">Repeat</keyword>
<feature type="domain" description="Fibronectin type-III" evidence="16">
    <location>
        <begin position="1132"/>
        <end position="1223"/>
    </location>
</feature>
<reference evidence="17 18" key="1">
    <citation type="submission" date="2020-02" db="EMBL/GenBank/DDBJ databases">
        <title>A chromosome-scale genome assembly of the black bullhead catfish (Ameiurus melas).</title>
        <authorList>
            <person name="Wen M."/>
            <person name="Zham M."/>
            <person name="Cabau C."/>
            <person name="Klopp C."/>
            <person name="Donnadieu C."/>
            <person name="Roques C."/>
            <person name="Bouchez O."/>
            <person name="Lampietro C."/>
            <person name="Jouanno E."/>
            <person name="Herpin A."/>
            <person name="Louis A."/>
            <person name="Berthelot C."/>
            <person name="Parey E."/>
            <person name="Roest-Crollius H."/>
            <person name="Braasch I."/>
            <person name="Postlethwait J."/>
            <person name="Robinson-Rechavi M."/>
            <person name="Echchiki A."/>
            <person name="Begum T."/>
            <person name="Montfort J."/>
            <person name="Schartl M."/>
            <person name="Bobe J."/>
            <person name="Guiguen Y."/>
        </authorList>
    </citation>
    <scope>NUCLEOTIDE SEQUENCE [LARGE SCALE GENOMIC DNA]</scope>
    <source>
        <strain evidence="17">M_S1</strain>
        <tissue evidence="17">Blood</tissue>
    </source>
</reference>
<dbReference type="InterPro" id="IPR003961">
    <property type="entry name" value="FN3_dom"/>
</dbReference>
<dbReference type="SMART" id="SM00409">
    <property type="entry name" value="IG"/>
    <property type="match status" value="1"/>
</dbReference>
<keyword evidence="18" id="KW-1185">Reference proteome</keyword>
<dbReference type="PROSITE" id="PS50853">
    <property type="entry name" value="FN3"/>
    <property type="match status" value="1"/>
</dbReference>
<dbReference type="GO" id="GO:0004674">
    <property type="term" value="F:protein serine/threonine kinase activity"/>
    <property type="evidence" value="ECO:0007669"/>
    <property type="project" value="UniProtKB-KW"/>
</dbReference>
<feature type="domain" description="Protein kinase" evidence="14">
    <location>
        <begin position="1252"/>
        <end position="1511"/>
    </location>
</feature>
<feature type="domain" description="Protein kinase" evidence="14">
    <location>
        <begin position="237"/>
        <end position="490"/>
    </location>
</feature>
<feature type="region of interest" description="Disordered" evidence="13">
    <location>
        <begin position="1064"/>
        <end position="1087"/>
    </location>
</feature>